<protein>
    <submittedName>
        <fullName evidence="1">Uncharacterized protein</fullName>
    </submittedName>
</protein>
<name>A0A8J1Y283_OWEFU</name>
<dbReference type="Proteomes" id="UP000749559">
    <property type="component" value="Unassembled WGS sequence"/>
</dbReference>
<organism evidence="1 2">
    <name type="scientific">Owenia fusiformis</name>
    <name type="common">Polychaete worm</name>
    <dbReference type="NCBI Taxonomy" id="6347"/>
    <lineage>
        <taxon>Eukaryota</taxon>
        <taxon>Metazoa</taxon>
        <taxon>Spiralia</taxon>
        <taxon>Lophotrochozoa</taxon>
        <taxon>Annelida</taxon>
        <taxon>Polychaeta</taxon>
        <taxon>Sedentaria</taxon>
        <taxon>Canalipalpata</taxon>
        <taxon>Sabellida</taxon>
        <taxon>Oweniida</taxon>
        <taxon>Oweniidae</taxon>
        <taxon>Owenia</taxon>
    </lineage>
</organism>
<feature type="non-terminal residue" evidence="1">
    <location>
        <position position="1"/>
    </location>
</feature>
<proteinExistence type="predicted"/>
<keyword evidence="2" id="KW-1185">Reference proteome</keyword>
<dbReference type="EMBL" id="CAIIXF020000006">
    <property type="protein sequence ID" value="CAH1785282.1"/>
    <property type="molecule type" value="Genomic_DNA"/>
</dbReference>
<dbReference type="AlphaFoldDB" id="A0A8J1Y283"/>
<accession>A0A8J1Y283</accession>
<dbReference type="SUPFAM" id="SSF52540">
    <property type="entry name" value="P-loop containing nucleoside triphosphate hydrolases"/>
    <property type="match status" value="1"/>
</dbReference>
<dbReference type="OrthoDB" id="10238407at2759"/>
<evidence type="ECO:0000313" key="2">
    <source>
        <dbReference type="Proteomes" id="UP000749559"/>
    </source>
</evidence>
<reference evidence="1" key="1">
    <citation type="submission" date="2022-03" db="EMBL/GenBank/DDBJ databases">
        <authorList>
            <person name="Martin C."/>
        </authorList>
    </citation>
    <scope>NUCLEOTIDE SEQUENCE</scope>
</reference>
<gene>
    <name evidence="1" type="ORF">OFUS_LOCUS11359</name>
</gene>
<evidence type="ECO:0000313" key="1">
    <source>
        <dbReference type="EMBL" id="CAH1785282.1"/>
    </source>
</evidence>
<dbReference type="InterPro" id="IPR027417">
    <property type="entry name" value="P-loop_NTPase"/>
</dbReference>
<comment type="caution">
    <text evidence="1">The sequence shown here is derived from an EMBL/GenBank/DDBJ whole genome shotgun (WGS) entry which is preliminary data.</text>
</comment>
<dbReference type="Gene3D" id="3.40.50.300">
    <property type="entry name" value="P-loop containing nucleotide triphosphate hydrolases"/>
    <property type="match status" value="1"/>
</dbReference>
<sequence length="286" mass="32722">PGKSREIERDNNEEHEREHIAIASKSEVAPISSNHFLIISNGRSGTHLLMHLLNNHPEVKAYGELLQTEILLKPKGIMGNKTAILNYLSKELCKLKKYCEQGKKIGFILLNWQISKMASFLTLNDILDHMGNPKIIIQYRVNTLMSYSSLQINKATGVANANIPNRNVSVEITWRNFENYVKRKRIEWGDTLKSITNRTKTYVSYEELVAKQYTSIGRLFEYIGASEYRGTLATKITKLNPTSLEARISNYDEVKIDMEEAPKKLLQLNLATEKDVTTIYDDDEIN</sequence>